<accession>A0A451B4C2</accession>
<proteinExistence type="predicted"/>
<dbReference type="EMBL" id="CAADFZ010000161">
    <property type="protein sequence ID" value="VFK67755.1"/>
    <property type="molecule type" value="Genomic_DNA"/>
</dbReference>
<organism evidence="2">
    <name type="scientific">Candidatus Kentrum sp. UNK</name>
    <dbReference type="NCBI Taxonomy" id="2126344"/>
    <lineage>
        <taxon>Bacteria</taxon>
        <taxon>Pseudomonadati</taxon>
        <taxon>Pseudomonadota</taxon>
        <taxon>Gammaproteobacteria</taxon>
        <taxon>Candidatus Kentrum</taxon>
    </lineage>
</organism>
<evidence type="ECO:0000313" key="2">
    <source>
        <dbReference type="EMBL" id="VFK73087.1"/>
    </source>
</evidence>
<protein>
    <submittedName>
        <fullName evidence="2">Uncharacterized protein</fullName>
    </submittedName>
</protein>
<dbReference type="AlphaFoldDB" id="A0A451B4C2"/>
<reference evidence="2" key="1">
    <citation type="submission" date="2019-02" db="EMBL/GenBank/DDBJ databases">
        <authorList>
            <person name="Gruber-Vodicka R. H."/>
            <person name="Seah K. B. B."/>
        </authorList>
    </citation>
    <scope>NUCLEOTIDE SEQUENCE</scope>
    <source>
        <strain evidence="2">BECK_BY19</strain>
        <strain evidence="1">BECK_BY8</strain>
    </source>
</reference>
<evidence type="ECO:0000313" key="1">
    <source>
        <dbReference type="EMBL" id="VFK67755.1"/>
    </source>
</evidence>
<name>A0A451B4C2_9GAMM</name>
<gene>
    <name evidence="1" type="ORF">BECKUNK1418G_GA0071005_116112</name>
    <name evidence="2" type="ORF">BECKUNK1418H_GA0071006_116112</name>
</gene>
<sequence length="49" mass="5737">MNRDMFDGHAYQITDIIIGNGKRKKPMIGYLARLRLRPMNHNPALVKDR</sequence>
<dbReference type="EMBL" id="CAADGD010000161">
    <property type="protein sequence ID" value="VFK73087.1"/>
    <property type="molecule type" value="Genomic_DNA"/>
</dbReference>